<keyword evidence="1" id="KW-0732">Signal</keyword>
<dbReference type="EMBL" id="JAFEMC010000001">
    <property type="protein sequence ID" value="MBM6575034.1"/>
    <property type="molecule type" value="Genomic_DNA"/>
</dbReference>
<dbReference type="InterPro" id="IPR013424">
    <property type="entry name" value="Ice-binding_C"/>
</dbReference>
<dbReference type="RefSeq" id="WP_204193518.1">
    <property type="nucleotide sequence ID" value="NZ_JAFEMC010000001.1"/>
</dbReference>
<feature type="signal peptide" evidence="1">
    <location>
        <begin position="1"/>
        <end position="23"/>
    </location>
</feature>
<keyword evidence="4" id="KW-1185">Reference proteome</keyword>
<dbReference type="Pfam" id="PF07589">
    <property type="entry name" value="PEP-CTERM"/>
    <property type="match status" value="1"/>
</dbReference>
<evidence type="ECO:0000259" key="2">
    <source>
        <dbReference type="Pfam" id="PF07589"/>
    </source>
</evidence>
<evidence type="ECO:0000313" key="4">
    <source>
        <dbReference type="Proteomes" id="UP000763641"/>
    </source>
</evidence>
<reference evidence="3 4" key="1">
    <citation type="submission" date="2020-12" db="EMBL/GenBank/DDBJ databases">
        <title>Sphingomonas sp.</title>
        <authorList>
            <person name="Kim M.K."/>
        </authorList>
    </citation>
    <scope>NUCLEOTIDE SEQUENCE [LARGE SCALE GENOMIC DNA]</scope>
    <source>
        <strain evidence="3 4">BT552</strain>
    </source>
</reference>
<evidence type="ECO:0000256" key="1">
    <source>
        <dbReference type="SAM" id="SignalP"/>
    </source>
</evidence>
<feature type="domain" description="Ice-binding protein C-terminal" evidence="2">
    <location>
        <begin position="167"/>
        <end position="191"/>
    </location>
</feature>
<comment type="caution">
    <text evidence="3">The sequence shown here is derived from an EMBL/GenBank/DDBJ whole genome shotgun (WGS) entry which is preliminary data.</text>
</comment>
<dbReference type="NCBIfam" id="TIGR02595">
    <property type="entry name" value="PEP_CTERM"/>
    <property type="match status" value="1"/>
</dbReference>
<name>A0ABS2D294_9SPHN</name>
<feature type="chain" id="PRO_5045953194" evidence="1">
    <location>
        <begin position="24"/>
        <end position="200"/>
    </location>
</feature>
<proteinExistence type="predicted"/>
<protein>
    <submittedName>
        <fullName evidence="3">PEP-CTERM sorting domain-containing protein</fullName>
    </submittedName>
</protein>
<sequence>MKTIKMLALAAAATMAITAPAMAATITYTFTGTFSGVNGGPFANVDATFTGTADTADVQAFGPGTFVTPLASLQAVSPTAGTFNVTSPAFFFKNNFGYVGIQFNALDNSSYFSGDNALLINYDGASNVATTPISYFSGIDATFDTDRGSVTITSAVNGTFAASVAGAVPEPATWAMMIGGFGMVGGAVRRRRVSTKISFA</sequence>
<gene>
    <name evidence="3" type="ORF">ILT43_01520</name>
</gene>
<accession>A0ABS2D294</accession>
<organism evidence="3 4">
    <name type="scientific">Sphingomonas longa</name>
    <dbReference type="NCBI Taxonomy" id="2778730"/>
    <lineage>
        <taxon>Bacteria</taxon>
        <taxon>Pseudomonadati</taxon>
        <taxon>Pseudomonadota</taxon>
        <taxon>Alphaproteobacteria</taxon>
        <taxon>Sphingomonadales</taxon>
        <taxon>Sphingomonadaceae</taxon>
        <taxon>Sphingomonas</taxon>
    </lineage>
</organism>
<dbReference type="NCBIfam" id="NF035944">
    <property type="entry name" value="PEPxxWA-CTERM"/>
    <property type="match status" value="1"/>
</dbReference>
<evidence type="ECO:0000313" key="3">
    <source>
        <dbReference type="EMBL" id="MBM6575034.1"/>
    </source>
</evidence>
<dbReference type="Proteomes" id="UP000763641">
    <property type="component" value="Unassembled WGS sequence"/>
</dbReference>